<dbReference type="Proteomes" id="UP001066276">
    <property type="component" value="Chromosome 1_2"/>
</dbReference>
<evidence type="ECO:0000313" key="3">
    <source>
        <dbReference type="Proteomes" id="UP001066276"/>
    </source>
</evidence>
<organism evidence="2 3">
    <name type="scientific">Pleurodeles waltl</name>
    <name type="common">Iberian ribbed newt</name>
    <dbReference type="NCBI Taxonomy" id="8319"/>
    <lineage>
        <taxon>Eukaryota</taxon>
        <taxon>Metazoa</taxon>
        <taxon>Chordata</taxon>
        <taxon>Craniata</taxon>
        <taxon>Vertebrata</taxon>
        <taxon>Euteleostomi</taxon>
        <taxon>Amphibia</taxon>
        <taxon>Batrachia</taxon>
        <taxon>Caudata</taxon>
        <taxon>Salamandroidea</taxon>
        <taxon>Salamandridae</taxon>
        <taxon>Pleurodelinae</taxon>
        <taxon>Pleurodeles</taxon>
    </lineage>
</organism>
<name>A0AAV7W490_PLEWA</name>
<feature type="region of interest" description="Disordered" evidence="1">
    <location>
        <begin position="1"/>
        <end position="178"/>
    </location>
</feature>
<proteinExistence type="predicted"/>
<evidence type="ECO:0000256" key="1">
    <source>
        <dbReference type="SAM" id="MobiDB-lite"/>
    </source>
</evidence>
<accession>A0AAV7W490</accession>
<protein>
    <submittedName>
        <fullName evidence="2">Uncharacterized protein</fullName>
    </submittedName>
</protein>
<evidence type="ECO:0000313" key="2">
    <source>
        <dbReference type="EMBL" id="KAJ1207120.1"/>
    </source>
</evidence>
<feature type="compositionally biased region" description="Low complexity" evidence="1">
    <location>
        <begin position="60"/>
        <end position="84"/>
    </location>
</feature>
<dbReference type="EMBL" id="JANPWB010000002">
    <property type="protein sequence ID" value="KAJ1207120.1"/>
    <property type="molecule type" value="Genomic_DNA"/>
</dbReference>
<feature type="compositionally biased region" description="Polar residues" evidence="1">
    <location>
        <begin position="118"/>
        <end position="131"/>
    </location>
</feature>
<keyword evidence="3" id="KW-1185">Reference proteome</keyword>
<dbReference type="AlphaFoldDB" id="A0AAV7W490"/>
<sequence length="178" mass="17904">MPRLSPFRQIPGGLPPGVSRSLGPSSTIALAHCSPHLGARGAPTAAPSPPGRIRRRSNLQSGSDAAAPAAGAARQARGTARDTGSPVCSSGQRVPSIHQGPRSRAQRRLPLATAAPPVQSSCVKEQAAQSPGGSGSDGHFLTPAASREQGSVSPPLTTPGPQRDGEITGIVGTAPLDR</sequence>
<gene>
    <name evidence="2" type="ORF">NDU88_002512</name>
</gene>
<reference evidence="2" key="1">
    <citation type="journal article" date="2022" name="bioRxiv">
        <title>Sequencing and chromosome-scale assembly of the giantPleurodeles waltlgenome.</title>
        <authorList>
            <person name="Brown T."/>
            <person name="Elewa A."/>
            <person name="Iarovenko S."/>
            <person name="Subramanian E."/>
            <person name="Araus A.J."/>
            <person name="Petzold A."/>
            <person name="Susuki M."/>
            <person name="Suzuki K.-i.T."/>
            <person name="Hayashi T."/>
            <person name="Toyoda A."/>
            <person name="Oliveira C."/>
            <person name="Osipova E."/>
            <person name="Leigh N.D."/>
            <person name="Simon A."/>
            <person name="Yun M.H."/>
        </authorList>
    </citation>
    <scope>NUCLEOTIDE SEQUENCE</scope>
    <source>
        <strain evidence="2">20211129_DDA</strain>
        <tissue evidence="2">Liver</tissue>
    </source>
</reference>
<comment type="caution">
    <text evidence="2">The sequence shown here is derived from an EMBL/GenBank/DDBJ whole genome shotgun (WGS) entry which is preliminary data.</text>
</comment>